<evidence type="ECO:0000313" key="4">
    <source>
        <dbReference type="Proteomes" id="UP001296104"/>
    </source>
</evidence>
<reference evidence="3" key="1">
    <citation type="submission" date="2023-11" db="EMBL/GenBank/DDBJ databases">
        <authorList>
            <person name="Alioto T."/>
            <person name="Alioto T."/>
            <person name="Gomez Garrido J."/>
        </authorList>
    </citation>
    <scope>NUCLEOTIDE SEQUENCE</scope>
</reference>
<evidence type="ECO:0000313" key="3">
    <source>
        <dbReference type="EMBL" id="CAK4033019.1"/>
    </source>
</evidence>
<sequence>MYGGPYRVISYPEIRALLNLGTVSTSILADASDIDDTSLFFLNISPASTAEIKVRVFLQHPACDRELVIPTTMKIQRIFIYPVKSLRPVEVKAAEITNEGLRFDRQYVLVKPPSAETEGFAEHITIKNHFELGLFHTDIDRTWSKLTITHATSEENGSVTLPLSPSPVSLMNAKVFHVSIFGTKATGIDMGEDVTKYFSFHLGKEVHLLYIGGSGQREIPGAVYLPKHKIRALSIAVNDKLQPQRLRFADAAPLLVTSTASEEDARRRLPPSVRGEDVIVRFRPNIHVDVGDEQKPYEEDNWNMLTVRSRADPAQEVSIRCLFRTTRCLSLNADLAKGTMITTNRQLYGLLAKDRRVNPAHPHKPVFGQYACAGPSGAVLRVGDEVEITESTSRPSTPGNPGSLSPAITPIIESDDYEKSAAPLAT</sequence>
<dbReference type="AlphaFoldDB" id="A0AAI8Z5U9"/>
<feature type="domain" description="MOSC" evidence="2">
    <location>
        <begin position="217"/>
        <end position="389"/>
    </location>
</feature>
<dbReference type="InterPro" id="IPR005302">
    <property type="entry name" value="MoCF_Sase_C"/>
</dbReference>
<name>A0AAI8Z5U9_9PEZI</name>
<dbReference type="PROSITE" id="PS51340">
    <property type="entry name" value="MOSC"/>
    <property type="match status" value="1"/>
</dbReference>
<evidence type="ECO:0000256" key="1">
    <source>
        <dbReference type="SAM" id="MobiDB-lite"/>
    </source>
</evidence>
<feature type="region of interest" description="Disordered" evidence="1">
    <location>
        <begin position="388"/>
        <end position="426"/>
    </location>
</feature>
<dbReference type="SUPFAM" id="SSF50800">
    <property type="entry name" value="PK beta-barrel domain-like"/>
    <property type="match status" value="1"/>
</dbReference>
<dbReference type="SUPFAM" id="SSF141673">
    <property type="entry name" value="MOSC N-terminal domain-like"/>
    <property type="match status" value="1"/>
</dbReference>
<dbReference type="InterPro" id="IPR005303">
    <property type="entry name" value="MOCOS_middle"/>
</dbReference>
<keyword evidence="4" id="KW-1185">Reference proteome</keyword>
<dbReference type="GO" id="GO:0003824">
    <property type="term" value="F:catalytic activity"/>
    <property type="evidence" value="ECO:0007669"/>
    <property type="project" value="InterPro"/>
</dbReference>
<accession>A0AAI8Z5U9</accession>
<dbReference type="Proteomes" id="UP001296104">
    <property type="component" value="Unassembled WGS sequence"/>
</dbReference>
<dbReference type="InterPro" id="IPR011037">
    <property type="entry name" value="Pyrv_Knase-like_insert_dom_sf"/>
</dbReference>
<dbReference type="GO" id="GO:0030151">
    <property type="term" value="F:molybdenum ion binding"/>
    <property type="evidence" value="ECO:0007669"/>
    <property type="project" value="InterPro"/>
</dbReference>
<evidence type="ECO:0000259" key="2">
    <source>
        <dbReference type="PROSITE" id="PS51340"/>
    </source>
</evidence>
<gene>
    <name evidence="3" type="ORF">LECACI_7A008177</name>
</gene>
<proteinExistence type="predicted"/>
<dbReference type="EMBL" id="CAVMBE010000076">
    <property type="protein sequence ID" value="CAK4033019.1"/>
    <property type="molecule type" value="Genomic_DNA"/>
</dbReference>
<feature type="compositionally biased region" description="Polar residues" evidence="1">
    <location>
        <begin position="389"/>
        <end position="403"/>
    </location>
</feature>
<dbReference type="GO" id="GO:0030170">
    <property type="term" value="F:pyridoxal phosphate binding"/>
    <property type="evidence" value="ECO:0007669"/>
    <property type="project" value="InterPro"/>
</dbReference>
<organism evidence="3 4">
    <name type="scientific">Lecanosticta acicola</name>
    <dbReference type="NCBI Taxonomy" id="111012"/>
    <lineage>
        <taxon>Eukaryota</taxon>
        <taxon>Fungi</taxon>
        <taxon>Dikarya</taxon>
        <taxon>Ascomycota</taxon>
        <taxon>Pezizomycotina</taxon>
        <taxon>Dothideomycetes</taxon>
        <taxon>Dothideomycetidae</taxon>
        <taxon>Mycosphaerellales</taxon>
        <taxon>Mycosphaerellaceae</taxon>
        <taxon>Lecanosticta</taxon>
    </lineage>
</organism>
<comment type="caution">
    <text evidence="3">The sequence shown here is derived from an EMBL/GenBank/DDBJ whole genome shotgun (WGS) entry which is preliminary data.</text>
</comment>
<protein>
    <submittedName>
        <fullName evidence="3">Mitochondrial amidoxime reducing component 2</fullName>
    </submittedName>
</protein>
<dbReference type="Pfam" id="PF03473">
    <property type="entry name" value="MOSC"/>
    <property type="match status" value="1"/>
</dbReference>
<dbReference type="Pfam" id="PF03476">
    <property type="entry name" value="MOSC_N"/>
    <property type="match status" value="1"/>
</dbReference>